<reference evidence="2" key="1">
    <citation type="submission" date="2023-05" db="EMBL/GenBank/DDBJ databases">
        <title>Nepenthes gracilis genome sequencing.</title>
        <authorList>
            <person name="Fukushima K."/>
        </authorList>
    </citation>
    <scope>NUCLEOTIDE SEQUENCE</scope>
    <source>
        <strain evidence="2">SING2019-196</strain>
    </source>
</reference>
<evidence type="ECO:0000313" key="2">
    <source>
        <dbReference type="EMBL" id="GMH31664.1"/>
    </source>
</evidence>
<protein>
    <submittedName>
        <fullName evidence="2">Uncharacterized protein</fullName>
    </submittedName>
</protein>
<evidence type="ECO:0000256" key="1">
    <source>
        <dbReference type="SAM" id="MobiDB-lite"/>
    </source>
</evidence>
<comment type="caution">
    <text evidence="2">The sequence shown here is derived from an EMBL/GenBank/DDBJ whole genome shotgun (WGS) entry which is preliminary data.</text>
</comment>
<dbReference type="EMBL" id="BSYO01000040">
    <property type="protein sequence ID" value="GMH31664.1"/>
    <property type="molecule type" value="Genomic_DNA"/>
</dbReference>
<evidence type="ECO:0000313" key="3">
    <source>
        <dbReference type="Proteomes" id="UP001279734"/>
    </source>
</evidence>
<keyword evidence="3" id="KW-1185">Reference proteome</keyword>
<dbReference type="AlphaFoldDB" id="A0AAD3Y8Q2"/>
<gene>
    <name evidence="2" type="ORF">Nepgr_033508</name>
</gene>
<feature type="compositionally biased region" description="Low complexity" evidence="1">
    <location>
        <begin position="149"/>
        <end position="160"/>
    </location>
</feature>
<accession>A0AAD3Y8Q2</accession>
<organism evidence="2 3">
    <name type="scientific">Nepenthes gracilis</name>
    <name type="common">Slender pitcher plant</name>
    <dbReference type="NCBI Taxonomy" id="150966"/>
    <lineage>
        <taxon>Eukaryota</taxon>
        <taxon>Viridiplantae</taxon>
        <taxon>Streptophyta</taxon>
        <taxon>Embryophyta</taxon>
        <taxon>Tracheophyta</taxon>
        <taxon>Spermatophyta</taxon>
        <taxon>Magnoliopsida</taxon>
        <taxon>eudicotyledons</taxon>
        <taxon>Gunneridae</taxon>
        <taxon>Pentapetalae</taxon>
        <taxon>Caryophyllales</taxon>
        <taxon>Nepenthaceae</taxon>
        <taxon>Nepenthes</taxon>
    </lineage>
</organism>
<proteinExistence type="predicted"/>
<sequence length="168" mass="17249">MVLPDTHLCPLRGVFSSTSGVDFPPLSVCRRFASLRSLGSSKWLSEDSAGSVAGEHSNQVADVSPLLGKGSDAGNPTASWSSVVKKDSLGATRLPSSSNLALPLIAKKVNQLNAFSCLQSLSSSDTSVDSKVSALSIQEAETKGPYCDGAPPSAFSGSPSHLQNASPS</sequence>
<feature type="region of interest" description="Disordered" evidence="1">
    <location>
        <begin position="142"/>
        <end position="168"/>
    </location>
</feature>
<name>A0AAD3Y8Q2_NEPGR</name>
<dbReference type="Proteomes" id="UP001279734">
    <property type="component" value="Unassembled WGS sequence"/>
</dbReference>